<feature type="transmembrane region" description="Helical" evidence="1">
    <location>
        <begin position="160"/>
        <end position="177"/>
    </location>
</feature>
<feature type="transmembrane region" description="Helical" evidence="1">
    <location>
        <begin position="189"/>
        <end position="213"/>
    </location>
</feature>
<sequence>MVLQFFLSIVLFLFFLGIGFLFQKIFPRINSTISFTVINGMIGVGLISFLVAFFLPLNFTYEVVLISIAILSLIYHRNEVKVSLLKLKNISRYFYAFTFVGLLVAVTYPFILDHFGYYIPTIKWLDFAGFVKGLSNFEWVLAQNSFWHILQASINETLDIYYRLNFCIFLIFNLYVFELKQKKLLIFNLIFLFFLNTPSPDLPVFVLSILLINEYLRYKNKASDYLFYAAILFVIKPISIVLILFFGIEYLRNKEYKNLKDKNLFLLIFIALLFCCKGIIVSANPLFPLEFSSIKGLEWASPQHLYELSAQNGKFIPLKDSFTFEEVARMNTTEYFQAIFFQSSSRTIIFLLIICLTIFNLLIGFYKKNYFIKSLIFCCIVKLLIILIFSNQFRFLLDVLIIDLLIIFKLVNLKIFNKYSELLSLIFVYITSFILIFSIFKGDYFKNIKSFSYIRSINFDQILIPGNYKENELNINNLNISKTKLEKFLQYQIYLQQIDSTDVKKGFYFEKMDRKKREKILNILKEEQKKQVK</sequence>
<keyword evidence="1" id="KW-1133">Transmembrane helix</keyword>
<feature type="transmembrane region" description="Helical" evidence="1">
    <location>
        <begin position="339"/>
        <end position="363"/>
    </location>
</feature>
<feature type="transmembrane region" description="Helical" evidence="1">
    <location>
        <begin position="33"/>
        <end position="55"/>
    </location>
</feature>
<keyword evidence="1" id="KW-0472">Membrane</keyword>
<dbReference type="RefSeq" id="WP_375730944.1">
    <property type="nucleotide sequence ID" value="NZ_UFXS01000001.1"/>
</dbReference>
<dbReference type="EMBL" id="UFXS01000001">
    <property type="protein sequence ID" value="STD58733.1"/>
    <property type="molecule type" value="Genomic_DNA"/>
</dbReference>
<proteinExistence type="predicted"/>
<reference evidence="3 4" key="1">
    <citation type="submission" date="2018-06" db="EMBL/GenBank/DDBJ databases">
        <authorList>
            <consortium name="Pathogen Informatics"/>
            <person name="Doyle S."/>
        </authorList>
    </citation>
    <scope>NUCLEOTIDE SEQUENCE [LARGE SCALE GENOMIC DNA]</scope>
    <source>
        <strain evidence="3 4">NCTC13456</strain>
    </source>
</reference>
<gene>
    <name evidence="3" type="ORF">NCTC13456_02357</name>
</gene>
<keyword evidence="1" id="KW-0812">Transmembrane</keyword>
<feature type="transmembrane region" description="Helical" evidence="1">
    <location>
        <begin position="225"/>
        <end position="251"/>
    </location>
</feature>
<feature type="transmembrane region" description="Helical" evidence="1">
    <location>
        <begin position="6"/>
        <end position="26"/>
    </location>
</feature>
<dbReference type="Proteomes" id="UP000254737">
    <property type="component" value="Unassembled WGS sequence"/>
</dbReference>
<dbReference type="InterPro" id="IPR058065">
    <property type="entry name" value="LIC_10190-like"/>
</dbReference>
<dbReference type="Pfam" id="PF26626">
    <property type="entry name" value="DUF8201"/>
    <property type="match status" value="1"/>
</dbReference>
<dbReference type="AlphaFoldDB" id="A0A376GID4"/>
<feature type="transmembrane region" description="Helical" evidence="1">
    <location>
        <begin position="370"/>
        <end position="389"/>
    </location>
</feature>
<accession>A0A376GID4</accession>
<feature type="transmembrane region" description="Helical" evidence="1">
    <location>
        <begin position="61"/>
        <end position="78"/>
    </location>
</feature>
<evidence type="ECO:0000313" key="3">
    <source>
        <dbReference type="EMBL" id="STD58733.1"/>
    </source>
</evidence>
<feature type="transmembrane region" description="Helical" evidence="1">
    <location>
        <begin position="263"/>
        <end position="283"/>
    </location>
</feature>
<dbReference type="NCBIfam" id="NF047510">
    <property type="entry name" value="LIC_10190_fam"/>
    <property type="match status" value="1"/>
</dbReference>
<feature type="domain" description="DUF8201" evidence="2">
    <location>
        <begin position="1"/>
        <end position="400"/>
    </location>
</feature>
<evidence type="ECO:0000256" key="1">
    <source>
        <dbReference type="SAM" id="Phobius"/>
    </source>
</evidence>
<feature type="transmembrane region" description="Helical" evidence="1">
    <location>
        <begin position="90"/>
        <end position="111"/>
    </location>
</feature>
<name>A0A376GID4_9FLAO</name>
<protein>
    <recommendedName>
        <fullName evidence="2">DUF8201 domain-containing protein</fullName>
    </recommendedName>
</protein>
<feature type="transmembrane region" description="Helical" evidence="1">
    <location>
        <begin position="395"/>
        <end position="415"/>
    </location>
</feature>
<organism evidence="3 4">
    <name type="scientific">Empedobacter falsenii</name>
    <dbReference type="NCBI Taxonomy" id="343874"/>
    <lineage>
        <taxon>Bacteria</taxon>
        <taxon>Pseudomonadati</taxon>
        <taxon>Bacteroidota</taxon>
        <taxon>Flavobacteriia</taxon>
        <taxon>Flavobacteriales</taxon>
        <taxon>Weeksellaceae</taxon>
        <taxon>Empedobacter</taxon>
    </lineage>
</organism>
<evidence type="ECO:0000313" key="4">
    <source>
        <dbReference type="Proteomes" id="UP000254737"/>
    </source>
</evidence>
<evidence type="ECO:0000259" key="2">
    <source>
        <dbReference type="Pfam" id="PF26626"/>
    </source>
</evidence>
<dbReference type="InterPro" id="IPR058514">
    <property type="entry name" value="DUF8201"/>
</dbReference>
<feature type="transmembrane region" description="Helical" evidence="1">
    <location>
        <begin position="422"/>
        <end position="440"/>
    </location>
</feature>